<sequence>MEAEISRLSDPIRRRQSGTVSDESNQIKPAAGLAPPIVNGQGSSELLRFPEDTDEAEERYRPLTFDPCHMTDPARCSAQPPSGTCELRSHSPTSSSDQSEVRLMLIFLHHHGDSVIALLSDGLRLMDDL</sequence>
<feature type="compositionally biased region" description="Basic and acidic residues" evidence="1">
    <location>
        <begin position="1"/>
        <end position="13"/>
    </location>
</feature>
<dbReference type="AlphaFoldDB" id="A0A9N7VY11"/>
<comment type="caution">
    <text evidence="2">The sequence shown here is derived from an EMBL/GenBank/DDBJ whole genome shotgun (WGS) entry which is preliminary data.</text>
</comment>
<evidence type="ECO:0000313" key="3">
    <source>
        <dbReference type="Proteomes" id="UP001153269"/>
    </source>
</evidence>
<dbReference type="EMBL" id="CADEAL010004423">
    <property type="protein sequence ID" value="CAB1459243.1"/>
    <property type="molecule type" value="Genomic_DNA"/>
</dbReference>
<organism evidence="2 3">
    <name type="scientific">Pleuronectes platessa</name>
    <name type="common">European plaice</name>
    <dbReference type="NCBI Taxonomy" id="8262"/>
    <lineage>
        <taxon>Eukaryota</taxon>
        <taxon>Metazoa</taxon>
        <taxon>Chordata</taxon>
        <taxon>Craniata</taxon>
        <taxon>Vertebrata</taxon>
        <taxon>Euteleostomi</taxon>
        <taxon>Actinopterygii</taxon>
        <taxon>Neopterygii</taxon>
        <taxon>Teleostei</taxon>
        <taxon>Neoteleostei</taxon>
        <taxon>Acanthomorphata</taxon>
        <taxon>Carangaria</taxon>
        <taxon>Pleuronectiformes</taxon>
        <taxon>Pleuronectoidei</taxon>
        <taxon>Pleuronectidae</taxon>
        <taxon>Pleuronectes</taxon>
    </lineage>
</organism>
<name>A0A9N7VY11_PLEPL</name>
<keyword evidence="3" id="KW-1185">Reference proteome</keyword>
<dbReference type="Proteomes" id="UP001153269">
    <property type="component" value="Unassembled WGS sequence"/>
</dbReference>
<gene>
    <name evidence="2" type="ORF">PLEPLA_LOCUS47080</name>
</gene>
<feature type="compositionally biased region" description="Polar residues" evidence="1">
    <location>
        <begin position="17"/>
        <end position="27"/>
    </location>
</feature>
<proteinExistence type="predicted"/>
<protein>
    <submittedName>
        <fullName evidence="2">Uncharacterized protein</fullName>
    </submittedName>
</protein>
<evidence type="ECO:0000313" key="2">
    <source>
        <dbReference type="EMBL" id="CAB1459243.1"/>
    </source>
</evidence>
<feature type="region of interest" description="Disordered" evidence="1">
    <location>
        <begin position="1"/>
        <end position="98"/>
    </location>
</feature>
<accession>A0A9N7VY11</accession>
<reference evidence="2" key="1">
    <citation type="submission" date="2020-03" db="EMBL/GenBank/DDBJ databases">
        <authorList>
            <person name="Weist P."/>
        </authorList>
    </citation>
    <scope>NUCLEOTIDE SEQUENCE</scope>
</reference>
<evidence type="ECO:0000256" key="1">
    <source>
        <dbReference type="SAM" id="MobiDB-lite"/>
    </source>
</evidence>